<accession>A0A918VIS4</accession>
<protein>
    <submittedName>
        <fullName evidence="2">2-hydroxy-6-ketonona-2,4-dienedioic acid hydrolase</fullName>
    </submittedName>
</protein>
<reference evidence="2" key="2">
    <citation type="submission" date="2020-09" db="EMBL/GenBank/DDBJ databases">
        <authorList>
            <person name="Sun Q."/>
            <person name="Kim S."/>
        </authorList>
    </citation>
    <scope>NUCLEOTIDE SEQUENCE</scope>
    <source>
        <strain evidence="2">KCTC 32422</strain>
    </source>
</reference>
<dbReference type="GO" id="GO:0016787">
    <property type="term" value="F:hydrolase activity"/>
    <property type="evidence" value="ECO:0007669"/>
    <property type="project" value="UniProtKB-KW"/>
</dbReference>
<dbReference type="InterPro" id="IPR050266">
    <property type="entry name" value="AB_hydrolase_sf"/>
</dbReference>
<dbReference type="PANTHER" id="PTHR43798:SF33">
    <property type="entry name" value="HYDROLASE, PUTATIVE (AFU_ORTHOLOGUE AFUA_2G14860)-RELATED"/>
    <property type="match status" value="1"/>
</dbReference>
<evidence type="ECO:0000313" key="3">
    <source>
        <dbReference type="Proteomes" id="UP000634139"/>
    </source>
</evidence>
<gene>
    <name evidence="2" type="ORF">GCM10011617_23760</name>
</gene>
<dbReference type="Pfam" id="PF00561">
    <property type="entry name" value="Abhydrolase_1"/>
    <property type="match status" value="1"/>
</dbReference>
<proteinExistence type="predicted"/>
<name>A0A918VIS4_9SPHN</name>
<evidence type="ECO:0000259" key="1">
    <source>
        <dbReference type="Pfam" id="PF00561"/>
    </source>
</evidence>
<sequence length="296" mass="33579">MSSIHVDLLGTETQFIDTGKYRSRVISVKNDKEPLFLLHGGGGHAETYARNMLRLAEFCQPIAIDFIWHGMSSRPVYSTSGPEASDHWLTQFTDQVLNLMDHFGFETAAIEGESLGGWIAYDMAITHPDRTSKVVLNTTWGMHLDPAYVHEGESDLDALRQVSVGALTNPTTDTLRKRLEWLMPLGGVTDELIDLRRALWTIPETRDALLTYYDYLFRPNIGEFYWQEDKISQISCPALVLWTDKNPIHGEDAADRLAQIIPGAKKHIMRGCAHWPQWERPEEHDRVVGAFMTGQL</sequence>
<keyword evidence="2" id="KW-0378">Hydrolase</keyword>
<feature type="domain" description="AB hydrolase-1" evidence="1">
    <location>
        <begin position="34"/>
        <end position="281"/>
    </location>
</feature>
<reference evidence="2" key="1">
    <citation type="journal article" date="2014" name="Int. J. Syst. Evol. Microbiol.">
        <title>Complete genome sequence of Corynebacterium casei LMG S-19264T (=DSM 44701T), isolated from a smear-ripened cheese.</title>
        <authorList>
            <consortium name="US DOE Joint Genome Institute (JGI-PGF)"/>
            <person name="Walter F."/>
            <person name="Albersmeier A."/>
            <person name="Kalinowski J."/>
            <person name="Ruckert C."/>
        </authorList>
    </citation>
    <scope>NUCLEOTIDE SEQUENCE</scope>
    <source>
        <strain evidence="2">KCTC 32422</strain>
    </source>
</reference>
<dbReference type="InterPro" id="IPR029058">
    <property type="entry name" value="AB_hydrolase_fold"/>
</dbReference>
<dbReference type="Proteomes" id="UP000634139">
    <property type="component" value="Unassembled WGS sequence"/>
</dbReference>
<organism evidence="2 3">
    <name type="scientific">Novosphingobium arvoryzae</name>
    <dbReference type="NCBI Taxonomy" id="1256514"/>
    <lineage>
        <taxon>Bacteria</taxon>
        <taxon>Pseudomonadati</taxon>
        <taxon>Pseudomonadota</taxon>
        <taxon>Alphaproteobacteria</taxon>
        <taxon>Sphingomonadales</taxon>
        <taxon>Sphingomonadaceae</taxon>
        <taxon>Novosphingobium</taxon>
    </lineage>
</organism>
<evidence type="ECO:0000313" key="2">
    <source>
        <dbReference type="EMBL" id="GHA02135.1"/>
    </source>
</evidence>
<dbReference type="PANTHER" id="PTHR43798">
    <property type="entry name" value="MONOACYLGLYCEROL LIPASE"/>
    <property type="match status" value="1"/>
</dbReference>
<dbReference type="SUPFAM" id="SSF53474">
    <property type="entry name" value="alpha/beta-Hydrolases"/>
    <property type="match status" value="1"/>
</dbReference>
<dbReference type="InterPro" id="IPR000073">
    <property type="entry name" value="AB_hydrolase_1"/>
</dbReference>
<dbReference type="GO" id="GO:0016020">
    <property type="term" value="C:membrane"/>
    <property type="evidence" value="ECO:0007669"/>
    <property type="project" value="TreeGrafter"/>
</dbReference>
<keyword evidence="3" id="KW-1185">Reference proteome</keyword>
<dbReference type="EMBL" id="BMZD01000005">
    <property type="protein sequence ID" value="GHA02135.1"/>
    <property type="molecule type" value="Genomic_DNA"/>
</dbReference>
<comment type="caution">
    <text evidence="2">The sequence shown here is derived from an EMBL/GenBank/DDBJ whole genome shotgun (WGS) entry which is preliminary data.</text>
</comment>
<dbReference type="AlphaFoldDB" id="A0A918VIS4"/>
<dbReference type="Gene3D" id="3.40.50.1820">
    <property type="entry name" value="alpha/beta hydrolase"/>
    <property type="match status" value="1"/>
</dbReference>
<dbReference type="RefSeq" id="WP_189541813.1">
    <property type="nucleotide sequence ID" value="NZ_BMZD01000005.1"/>
</dbReference>